<accession>A0A2H3BQ26</accession>
<evidence type="ECO:0000259" key="2">
    <source>
        <dbReference type="Pfam" id="PF17919"/>
    </source>
</evidence>
<name>A0A2H3BQ26_9AGAR</name>
<organism evidence="3 4">
    <name type="scientific">Armillaria solidipes</name>
    <dbReference type="NCBI Taxonomy" id="1076256"/>
    <lineage>
        <taxon>Eukaryota</taxon>
        <taxon>Fungi</taxon>
        <taxon>Dikarya</taxon>
        <taxon>Basidiomycota</taxon>
        <taxon>Agaricomycotina</taxon>
        <taxon>Agaricomycetes</taxon>
        <taxon>Agaricomycetidae</taxon>
        <taxon>Agaricales</taxon>
        <taxon>Marasmiineae</taxon>
        <taxon>Physalacriaceae</taxon>
        <taxon>Armillaria</taxon>
    </lineage>
</organism>
<evidence type="ECO:0000313" key="3">
    <source>
        <dbReference type="EMBL" id="PBK71044.1"/>
    </source>
</evidence>
<feature type="compositionally biased region" description="Polar residues" evidence="1">
    <location>
        <begin position="1"/>
        <end position="17"/>
    </location>
</feature>
<dbReference type="EMBL" id="KZ293425">
    <property type="protein sequence ID" value="PBK71044.1"/>
    <property type="molecule type" value="Genomic_DNA"/>
</dbReference>
<dbReference type="Pfam" id="PF17919">
    <property type="entry name" value="RT_RNaseH_2"/>
    <property type="match status" value="1"/>
</dbReference>
<proteinExistence type="predicted"/>
<dbReference type="InterPro" id="IPR041577">
    <property type="entry name" value="RT_RNaseH_2"/>
</dbReference>
<feature type="region of interest" description="Disordered" evidence="1">
    <location>
        <begin position="1"/>
        <end position="22"/>
    </location>
</feature>
<dbReference type="Proteomes" id="UP000218334">
    <property type="component" value="Unassembled WGS sequence"/>
</dbReference>
<dbReference type="InterPro" id="IPR043502">
    <property type="entry name" value="DNA/RNA_pol_sf"/>
</dbReference>
<dbReference type="AlphaFoldDB" id="A0A2H3BQ26"/>
<dbReference type="SUPFAM" id="SSF56672">
    <property type="entry name" value="DNA/RNA polymerases"/>
    <property type="match status" value="1"/>
</dbReference>
<gene>
    <name evidence="3" type="ORF">ARMSODRAFT_955768</name>
</gene>
<reference evidence="4" key="1">
    <citation type="journal article" date="2017" name="Nat. Ecol. Evol.">
        <title>Genome expansion and lineage-specific genetic innovations in the forest pathogenic fungi Armillaria.</title>
        <authorList>
            <person name="Sipos G."/>
            <person name="Prasanna A.N."/>
            <person name="Walter M.C."/>
            <person name="O'Connor E."/>
            <person name="Balint B."/>
            <person name="Krizsan K."/>
            <person name="Kiss B."/>
            <person name="Hess J."/>
            <person name="Varga T."/>
            <person name="Slot J."/>
            <person name="Riley R."/>
            <person name="Boka B."/>
            <person name="Rigling D."/>
            <person name="Barry K."/>
            <person name="Lee J."/>
            <person name="Mihaltcheva S."/>
            <person name="LaButti K."/>
            <person name="Lipzen A."/>
            <person name="Waldron R."/>
            <person name="Moloney N.M."/>
            <person name="Sperisen C."/>
            <person name="Kredics L."/>
            <person name="Vagvoelgyi C."/>
            <person name="Patrignani A."/>
            <person name="Fitzpatrick D."/>
            <person name="Nagy I."/>
            <person name="Doyle S."/>
            <person name="Anderson J.B."/>
            <person name="Grigoriev I.V."/>
            <person name="Gueldener U."/>
            <person name="Muensterkoetter M."/>
            <person name="Nagy L.G."/>
        </authorList>
    </citation>
    <scope>NUCLEOTIDE SEQUENCE [LARGE SCALE GENOMIC DNA]</scope>
    <source>
        <strain evidence="4">28-4</strain>
    </source>
</reference>
<evidence type="ECO:0000256" key="1">
    <source>
        <dbReference type="SAM" id="MobiDB-lite"/>
    </source>
</evidence>
<keyword evidence="4" id="KW-1185">Reference proteome</keyword>
<feature type="domain" description="Reverse transcriptase/retrotransposon-derived protein RNase H-like" evidence="2">
    <location>
        <begin position="13"/>
        <end position="90"/>
    </location>
</feature>
<evidence type="ECO:0000313" key="4">
    <source>
        <dbReference type="Proteomes" id="UP000218334"/>
    </source>
</evidence>
<sequence length="122" mass="13486">MASQAQQSHSIGPTLNSEPDHKPVWMVTDASSASIAGYVAQGEEWQKAKVAAFYFAKLSSVQQNYAIHELEMLAGLETMLCHQDILMKQKDLVKPMSSWMLSHTSTPTTPLELSAHTQNTHC</sequence>
<dbReference type="STRING" id="1076256.A0A2H3BQ26"/>
<protein>
    <recommendedName>
        <fullName evidence="2">Reverse transcriptase/retrotransposon-derived protein RNase H-like domain-containing protein</fullName>
    </recommendedName>
</protein>